<reference evidence="1 2" key="1">
    <citation type="journal article" date="2011" name="Syst. Appl. Microbiol.">
        <title>Defluviimonas denitrificans gen. nov., sp. nov., and Pararhodobacter aggregans gen. nov., sp. nov., non-phototrophic Rhodobacteraceae from the biofilter of a marine aquaculture.</title>
        <authorList>
            <person name="Foesel B.U."/>
            <person name="Drake H.L."/>
            <person name="Schramm A."/>
        </authorList>
    </citation>
    <scope>NUCLEOTIDE SEQUENCE [LARGE SCALE GENOMIC DNA]</scope>
    <source>
        <strain evidence="1 2">D1-19</strain>
    </source>
</reference>
<dbReference type="Proteomes" id="UP000244810">
    <property type="component" value="Unassembled WGS sequence"/>
</dbReference>
<sequence length="107" mass="11869">MRAGKMRHVIELQSVATVINPAGTPVETWSAVGTFRAEVVQQDAREFLKAQGAVGEVAAVFRIRGLVTVELAWRVKFRGEIYNIREIGGLDRQTGLELRCTRIEEGS</sequence>
<protein>
    <submittedName>
        <fullName evidence="1">Head-tail adaptor protein</fullName>
    </submittedName>
</protein>
<dbReference type="AlphaFoldDB" id="A0A2T7UQU0"/>
<comment type="caution">
    <text evidence="1">The sequence shown here is derived from an EMBL/GenBank/DDBJ whole genome shotgun (WGS) entry which is preliminary data.</text>
</comment>
<dbReference type="NCBIfam" id="TIGR01563">
    <property type="entry name" value="gp16_SPP1"/>
    <property type="match status" value="1"/>
</dbReference>
<name>A0A2T7UQU0_9RHOB</name>
<dbReference type="OrthoDB" id="7478737at2"/>
<dbReference type="Gene3D" id="2.40.10.270">
    <property type="entry name" value="Bacteriophage SPP1 head-tail adaptor protein"/>
    <property type="match status" value="1"/>
</dbReference>
<dbReference type="RefSeq" id="WP_107752044.1">
    <property type="nucleotide sequence ID" value="NZ_QBKF01000006.1"/>
</dbReference>
<dbReference type="InterPro" id="IPR008767">
    <property type="entry name" value="Phage_SPP1_head-tail_adaptor"/>
</dbReference>
<dbReference type="InterPro" id="IPR038666">
    <property type="entry name" value="SSP1_head-tail_sf"/>
</dbReference>
<dbReference type="Pfam" id="PF05521">
    <property type="entry name" value="Phage_HCP"/>
    <property type="match status" value="1"/>
</dbReference>
<organism evidence="1 2">
    <name type="scientific">Pararhodobacter aggregans</name>
    <dbReference type="NCBI Taxonomy" id="404875"/>
    <lineage>
        <taxon>Bacteria</taxon>
        <taxon>Pseudomonadati</taxon>
        <taxon>Pseudomonadota</taxon>
        <taxon>Alphaproteobacteria</taxon>
        <taxon>Rhodobacterales</taxon>
        <taxon>Paracoccaceae</taxon>
        <taxon>Pararhodobacter</taxon>
    </lineage>
</organism>
<keyword evidence="2" id="KW-1185">Reference proteome</keyword>
<dbReference type="EMBL" id="QDDR01000006">
    <property type="protein sequence ID" value="PVE47032.1"/>
    <property type="molecule type" value="Genomic_DNA"/>
</dbReference>
<accession>A0A2T7UQU0</accession>
<evidence type="ECO:0000313" key="1">
    <source>
        <dbReference type="EMBL" id="PVE47032.1"/>
    </source>
</evidence>
<evidence type="ECO:0000313" key="2">
    <source>
        <dbReference type="Proteomes" id="UP000244810"/>
    </source>
</evidence>
<gene>
    <name evidence="1" type="ORF">DDE23_12295</name>
</gene>
<proteinExistence type="predicted"/>